<accession>A0A1R2CBA0</accession>
<comment type="caution">
    <text evidence="12">The sequence shown here is derived from an EMBL/GenBank/DDBJ whole genome shotgun (WGS) entry which is preliminary data.</text>
</comment>
<dbReference type="InterPro" id="IPR001594">
    <property type="entry name" value="Palmitoyltrfase_DHHC"/>
</dbReference>
<feature type="transmembrane region" description="Helical" evidence="10">
    <location>
        <begin position="12"/>
        <end position="34"/>
    </location>
</feature>
<keyword evidence="3 10" id="KW-0812">Transmembrane</keyword>
<evidence type="ECO:0000256" key="8">
    <source>
        <dbReference type="ARBA" id="ARBA00023315"/>
    </source>
</evidence>
<comment type="catalytic activity">
    <reaction evidence="9 10">
        <text>L-cysteinyl-[protein] + hexadecanoyl-CoA = S-hexadecanoyl-L-cysteinyl-[protein] + CoA</text>
        <dbReference type="Rhea" id="RHEA:36683"/>
        <dbReference type="Rhea" id="RHEA-COMP:10131"/>
        <dbReference type="Rhea" id="RHEA-COMP:11032"/>
        <dbReference type="ChEBI" id="CHEBI:29950"/>
        <dbReference type="ChEBI" id="CHEBI:57287"/>
        <dbReference type="ChEBI" id="CHEBI:57379"/>
        <dbReference type="ChEBI" id="CHEBI:74151"/>
        <dbReference type="EC" id="2.3.1.225"/>
    </reaction>
</comment>
<feature type="domain" description="Palmitoyltransferase DHHC" evidence="11">
    <location>
        <begin position="88"/>
        <end position="217"/>
    </location>
</feature>
<dbReference type="EC" id="2.3.1.225" evidence="10"/>
<proteinExistence type="inferred from homology"/>
<evidence type="ECO:0000256" key="9">
    <source>
        <dbReference type="ARBA" id="ARBA00048048"/>
    </source>
</evidence>
<comment type="subcellular location">
    <subcellularLocation>
        <location evidence="1">Endomembrane system</location>
        <topology evidence="1">Multi-pass membrane protein</topology>
    </subcellularLocation>
</comment>
<dbReference type="GO" id="GO:0019706">
    <property type="term" value="F:protein-cysteine S-palmitoyltransferase activity"/>
    <property type="evidence" value="ECO:0007669"/>
    <property type="project" value="UniProtKB-EC"/>
</dbReference>
<evidence type="ECO:0000313" key="13">
    <source>
        <dbReference type="Proteomes" id="UP000187209"/>
    </source>
</evidence>
<dbReference type="PANTHER" id="PTHR22883">
    <property type="entry name" value="ZINC FINGER DHHC DOMAIN CONTAINING PROTEIN"/>
    <property type="match status" value="1"/>
</dbReference>
<dbReference type="AlphaFoldDB" id="A0A1R2CBA0"/>
<evidence type="ECO:0000256" key="2">
    <source>
        <dbReference type="ARBA" id="ARBA00022679"/>
    </source>
</evidence>
<evidence type="ECO:0000256" key="7">
    <source>
        <dbReference type="ARBA" id="ARBA00023288"/>
    </source>
</evidence>
<reference evidence="12 13" key="1">
    <citation type="submission" date="2016-11" db="EMBL/GenBank/DDBJ databases">
        <title>The macronuclear genome of Stentor coeruleus: a giant cell with tiny introns.</title>
        <authorList>
            <person name="Slabodnick M."/>
            <person name="Ruby J.G."/>
            <person name="Reiff S.B."/>
            <person name="Swart E.C."/>
            <person name="Gosai S."/>
            <person name="Prabakaran S."/>
            <person name="Witkowska E."/>
            <person name="Larue G.E."/>
            <person name="Fisher S."/>
            <person name="Freeman R.M."/>
            <person name="Gunawardena J."/>
            <person name="Chu W."/>
            <person name="Stover N.A."/>
            <person name="Gregory B.D."/>
            <person name="Nowacki M."/>
            <person name="Derisi J."/>
            <person name="Roy S.W."/>
            <person name="Marshall W.F."/>
            <person name="Sood P."/>
        </authorList>
    </citation>
    <scope>NUCLEOTIDE SEQUENCE [LARGE SCALE GENOMIC DNA]</scope>
    <source>
        <strain evidence="12">WM001</strain>
    </source>
</reference>
<evidence type="ECO:0000256" key="1">
    <source>
        <dbReference type="ARBA" id="ARBA00004127"/>
    </source>
</evidence>
<evidence type="ECO:0000256" key="5">
    <source>
        <dbReference type="ARBA" id="ARBA00023136"/>
    </source>
</evidence>
<evidence type="ECO:0000313" key="12">
    <source>
        <dbReference type="EMBL" id="OMJ86277.1"/>
    </source>
</evidence>
<gene>
    <name evidence="12" type="ORF">SteCoe_12265</name>
</gene>
<keyword evidence="13" id="KW-1185">Reference proteome</keyword>
<evidence type="ECO:0000259" key="11">
    <source>
        <dbReference type="Pfam" id="PF01529"/>
    </source>
</evidence>
<feature type="transmembrane region" description="Helical" evidence="10">
    <location>
        <begin position="181"/>
        <end position="203"/>
    </location>
</feature>
<keyword evidence="7" id="KW-0449">Lipoprotein</keyword>
<sequence>MIGPKEDLKPFSITLFILVTLEIIFVLFICPYLWYEVSYIIPMISLQLFIIAHFLMFLTMITDPGIIPRKEVFQAIGEIPDIFTSEGTDKKKFCKTCQIYRPARSNHCRKCDNCVEVFDHHCPFVNACIGKNNYKYFIGMVISLTLLGGMNIAGVILFIFYDGDTGRSSRSLVKNDTFLMAVAVVLALSITFLTALVFCLCIFHMKISMSGETTKEFRLNIKQNQSVAWFGEKSWFHPRLLIQSL</sequence>
<dbReference type="GO" id="GO:0005783">
    <property type="term" value="C:endoplasmic reticulum"/>
    <property type="evidence" value="ECO:0007669"/>
    <property type="project" value="TreeGrafter"/>
</dbReference>
<dbReference type="PROSITE" id="PS50216">
    <property type="entry name" value="DHHC"/>
    <property type="match status" value="1"/>
</dbReference>
<dbReference type="InterPro" id="IPR039859">
    <property type="entry name" value="PFA4/ZDH16/20/ERF2-like"/>
</dbReference>
<dbReference type="Pfam" id="PF01529">
    <property type="entry name" value="DHHC"/>
    <property type="match status" value="1"/>
</dbReference>
<dbReference type="EMBL" id="MPUH01000211">
    <property type="protein sequence ID" value="OMJ86277.1"/>
    <property type="molecule type" value="Genomic_DNA"/>
</dbReference>
<dbReference type="OrthoDB" id="9909019at2759"/>
<keyword evidence="8 10" id="KW-0012">Acyltransferase</keyword>
<comment type="domain">
    <text evidence="10">The DHHC domain is required for palmitoyltransferase activity.</text>
</comment>
<feature type="transmembrane region" description="Helical" evidence="10">
    <location>
        <begin position="136"/>
        <end position="161"/>
    </location>
</feature>
<dbReference type="Proteomes" id="UP000187209">
    <property type="component" value="Unassembled WGS sequence"/>
</dbReference>
<keyword evidence="6" id="KW-0564">Palmitate</keyword>
<keyword evidence="2 10" id="KW-0808">Transferase</keyword>
<feature type="transmembrane region" description="Helical" evidence="10">
    <location>
        <begin position="40"/>
        <end position="61"/>
    </location>
</feature>
<keyword evidence="4 10" id="KW-1133">Transmembrane helix</keyword>
<protein>
    <recommendedName>
        <fullName evidence="10">Palmitoyltransferase</fullName>
        <ecNumber evidence="10">2.3.1.225</ecNumber>
    </recommendedName>
</protein>
<keyword evidence="5 10" id="KW-0472">Membrane</keyword>
<evidence type="ECO:0000256" key="10">
    <source>
        <dbReference type="RuleBase" id="RU079119"/>
    </source>
</evidence>
<dbReference type="GO" id="GO:0006612">
    <property type="term" value="P:protein targeting to membrane"/>
    <property type="evidence" value="ECO:0007669"/>
    <property type="project" value="TreeGrafter"/>
</dbReference>
<evidence type="ECO:0000256" key="4">
    <source>
        <dbReference type="ARBA" id="ARBA00022989"/>
    </source>
</evidence>
<organism evidence="12 13">
    <name type="scientific">Stentor coeruleus</name>
    <dbReference type="NCBI Taxonomy" id="5963"/>
    <lineage>
        <taxon>Eukaryota</taxon>
        <taxon>Sar</taxon>
        <taxon>Alveolata</taxon>
        <taxon>Ciliophora</taxon>
        <taxon>Postciliodesmatophora</taxon>
        <taxon>Heterotrichea</taxon>
        <taxon>Heterotrichida</taxon>
        <taxon>Stentoridae</taxon>
        <taxon>Stentor</taxon>
    </lineage>
</organism>
<dbReference type="GO" id="GO:0005794">
    <property type="term" value="C:Golgi apparatus"/>
    <property type="evidence" value="ECO:0007669"/>
    <property type="project" value="TreeGrafter"/>
</dbReference>
<name>A0A1R2CBA0_9CILI</name>
<evidence type="ECO:0000256" key="6">
    <source>
        <dbReference type="ARBA" id="ARBA00023139"/>
    </source>
</evidence>
<comment type="similarity">
    <text evidence="10">Belongs to the DHHC palmitoyltransferase family.</text>
</comment>
<dbReference type="PANTHER" id="PTHR22883:SF43">
    <property type="entry name" value="PALMITOYLTRANSFERASE APP"/>
    <property type="match status" value="1"/>
</dbReference>
<evidence type="ECO:0000256" key="3">
    <source>
        <dbReference type="ARBA" id="ARBA00022692"/>
    </source>
</evidence>